<dbReference type="InterPro" id="IPR024168">
    <property type="entry name" value="Catalase_SrpA-type_pred"/>
</dbReference>
<dbReference type="RefSeq" id="XP_009219024.1">
    <property type="nucleotide sequence ID" value="XM_009220760.1"/>
</dbReference>
<dbReference type="SUPFAM" id="SSF56634">
    <property type="entry name" value="Heme-dependent catalase-like"/>
    <property type="match status" value="1"/>
</dbReference>
<dbReference type="AlphaFoldDB" id="J3NNX6"/>
<proteinExistence type="predicted"/>
<dbReference type="GO" id="GO:0005739">
    <property type="term" value="C:mitochondrion"/>
    <property type="evidence" value="ECO:0007669"/>
    <property type="project" value="TreeGrafter"/>
</dbReference>
<dbReference type="HOGENOM" id="CLU_045961_0_0_1"/>
<evidence type="ECO:0000256" key="1">
    <source>
        <dbReference type="SAM" id="MobiDB-lite"/>
    </source>
</evidence>
<dbReference type="PROSITE" id="PS51402">
    <property type="entry name" value="CATALASE_3"/>
    <property type="match status" value="1"/>
</dbReference>
<sequence length="310" mass="33160">MPLPTDEKVLETSNGLLSTFKGIFGPHPGFRPAHAKGRLLKGTFTPTAAAGALSKAQHFTSPSTPALARFSSGTGLPQLPDDNANGNPRGLAVRFELASQPRRVHTDIIAHSVPLFPGVTGEDALAFFRSLADGSVGDYVASHPVARRFVEAPKPFPESFATDAYYAIHAYKLVATDGKGTFVRYRWVPIAGVKHITPVEATARGGGYLFEGLPGLLEKGPISFKLVAQVAAEGDVTDDSSQLWPEDRELVELGTLSLDAEVPQDEDAAQQKTVIFDPIPRVEGVEPSADPLLDVRAALYLISGRERRAA</sequence>
<dbReference type="GO" id="GO:0005777">
    <property type="term" value="C:peroxisome"/>
    <property type="evidence" value="ECO:0007669"/>
    <property type="project" value="TreeGrafter"/>
</dbReference>
<dbReference type="CDD" id="cd08153">
    <property type="entry name" value="srpA_like"/>
    <property type="match status" value="1"/>
</dbReference>
<evidence type="ECO:0000313" key="4">
    <source>
        <dbReference type="EnsemblFungi" id="EJT77879"/>
    </source>
</evidence>
<dbReference type="OrthoDB" id="2379805at2759"/>
<dbReference type="Proteomes" id="UP000006039">
    <property type="component" value="Unassembled WGS sequence"/>
</dbReference>
<accession>J3NNX6</accession>
<dbReference type="eggNOG" id="KOG0047">
    <property type="taxonomic scope" value="Eukaryota"/>
</dbReference>
<dbReference type="InterPro" id="IPR018028">
    <property type="entry name" value="Catalase"/>
</dbReference>
<organism evidence="3">
    <name type="scientific">Gaeumannomyces tritici (strain R3-111a-1)</name>
    <name type="common">Wheat and barley take-all root rot fungus</name>
    <name type="synonym">Gaeumannomyces graminis var. tritici</name>
    <dbReference type="NCBI Taxonomy" id="644352"/>
    <lineage>
        <taxon>Eukaryota</taxon>
        <taxon>Fungi</taxon>
        <taxon>Dikarya</taxon>
        <taxon>Ascomycota</taxon>
        <taxon>Pezizomycotina</taxon>
        <taxon>Sordariomycetes</taxon>
        <taxon>Sordariomycetidae</taxon>
        <taxon>Magnaporthales</taxon>
        <taxon>Magnaporthaceae</taxon>
        <taxon>Gaeumannomyces</taxon>
    </lineage>
</organism>
<reference evidence="3" key="2">
    <citation type="submission" date="2010-07" db="EMBL/GenBank/DDBJ databases">
        <authorList>
            <consortium name="The Broad Institute Genome Sequencing Platform"/>
            <consortium name="Broad Institute Genome Sequencing Center for Infectious Disease"/>
            <person name="Ma L.-J."/>
            <person name="Dead R."/>
            <person name="Young S."/>
            <person name="Zeng Q."/>
            <person name="Koehrsen M."/>
            <person name="Alvarado L."/>
            <person name="Berlin A."/>
            <person name="Chapman S.B."/>
            <person name="Chen Z."/>
            <person name="Freedman E."/>
            <person name="Gellesch M."/>
            <person name="Goldberg J."/>
            <person name="Griggs A."/>
            <person name="Gujja S."/>
            <person name="Heilman E.R."/>
            <person name="Heiman D."/>
            <person name="Hepburn T."/>
            <person name="Howarth C."/>
            <person name="Jen D."/>
            <person name="Larson L."/>
            <person name="Mehta T."/>
            <person name="Neiman D."/>
            <person name="Pearson M."/>
            <person name="Roberts A."/>
            <person name="Saif S."/>
            <person name="Shea T."/>
            <person name="Shenoy N."/>
            <person name="Sisk P."/>
            <person name="Stolte C."/>
            <person name="Sykes S."/>
            <person name="Walk T."/>
            <person name="White J."/>
            <person name="Yandava C."/>
            <person name="Haas B."/>
            <person name="Nusbaum C."/>
            <person name="Birren B."/>
        </authorList>
    </citation>
    <scope>NUCLEOTIDE SEQUENCE</scope>
    <source>
        <strain evidence="3">R3-111a-1</strain>
    </source>
</reference>
<dbReference type="PANTHER" id="PTHR11465">
    <property type="entry name" value="CATALASE"/>
    <property type="match status" value="1"/>
</dbReference>
<dbReference type="SMART" id="SM01060">
    <property type="entry name" value="Catalase"/>
    <property type="match status" value="1"/>
</dbReference>
<protein>
    <recommendedName>
        <fullName evidence="2">Catalase core domain-containing protein</fullName>
    </recommendedName>
</protein>
<dbReference type="InterPro" id="IPR020835">
    <property type="entry name" value="Catalase_sf"/>
</dbReference>
<dbReference type="Gene3D" id="2.40.180.10">
    <property type="entry name" value="Catalase core domain"/>
    <property type="match status" value="1"/>
</dbReference>
<dbReference type="GO" id="GO:0004096">
    <property type="term" value="F:catalase activity"/>
    <property type="evidence" value="ECO:0007669"/>
    <property type="project" value="InterPro"/>
</dbReference>
<dbReference type="GO" id="GO:0042542">
    <property type="term" value="P:response to hydrogen peroxide"/>
    <property type="evidence" value="ECO:0007669"/>
    <property type="project" value="TreeGrafter"/>
</dbReference>
<dbReference type="Pfam" id="PF00199">
    <property type="entry name" value="Catalase"/>
    <property type="match status" value="1"/>
</dbReference>
<dbReference type="STRING" id="644352.J3NNX6"/>
<feature type="region of interest" description="Disordered" evidence="1">
    <location>
        <begin position="63"/>
        <end position="87"/>
    </location>
</feature>
<dbReference type="GO" id="GO:0042744">
    <property type="term" value="P:hydrogen peroxide catabolic process"/>
    <property type="evidence" value="ECO:0007669"/>
    <property type="project" value="TreeGrafter"/>
</dbReference>
<keyword evidence="5" id="KW-1185">Reference proteome</keyword>
<dbReference type="PANTHER" id="PTHR11465:SF62">
    <property type="entry name" value="CATALASE T"/>
    <property type="match status" value="1"/>
</dbReference>
<reference evidence="4" key="4">
    <citation type="journal article" date="2015" name="G3 (Bethesda)">
        <title>Genome sequences of three phytopathogenic species of the Magnaporthaceae family of fungi.</title>
        <authorList>
            <person name="Okagaki L.H."/>
            <person name="Nunes C.C."/>
            <person name="Sailsbery J."/>
            <person name="Clay B."/>
            <person name="Brown D."/>
            <person name="John T."/>
            <person name="Oh Y."/>
            <person name="Young N."/>
            <person name="Fitzgerald M."/>
            <person name="Haas B.J."/>
            <person name="Zeng Q."/>
            <person name="Young S."/>
            <person name="Adiconis X."/>
            <person name="Fan L."/>
            <person name="Levin J.Z."/>
            <person name="Mitchell T.K."/>
            <person name="Okubara P.A."/>
            <person name="Farman M.L."/>
            <person name="Kohn L.M."/>
            <person name="Birren B."/>
            <person name="Ma L.-J."/>
            <person name="Dean R.A."/>
        </authorList>
    </citation>
    <scope>NUCLEOTIDE SEQUENCE</scope>
    <source>
        <strain evidence="4">R3-111a-1</strain>
    </source>
</reference>
<name>J3NNX6_GAET3</name>
<gene>
    <name evidence="4" type="primary">20343440</name>
    <name evidence="3" type="ORF">GGTG_02982</name>
</gene>
<reference evidence="4" key="5">
    <citation type="submission" date="2018-04" db="UniProtKB">
        <authorList>
            <consortium name="EnsemblFungi"/>
        </authorList>
    </citation>
    <scope>IDENTIFICATION</scope>
    <source>
        <strain evidence="4">R3-111a-1</strain>
    </source>
</reference>
<dbReference type="GeneID" id="20343440"/>
<evidence type="ECO:0000313" key="5">
    <source>
        <dbReference type="Proteomes" id="UP000006039"/>
    </source>
</evidence>
<dbReference type="EMBL" id="GL385396">
    <property type="protein sequence ID" value="EJT77879.1"/>
    <property type="molecule type" value="Genomic_DNA"/>
</dbReference>
<dbReference type="VEuPathDB" id="FungiDB:GGTG_02982"/>
<dbReference type="InterPro" id="IPR011614">
    <property type="entry name" value="Catalase_core"/>
</dbReference>
<dbReference type="GO" id="GO:0020037">
    <property type="term" value="F:heme binding"/>
    <property type="evidence" value="ECO:0007669"/>
    <property type="project" value="InterPro"/>
</dbReference>
<reference evidence="3" key="3">
    <citation type="submission" date="2010-09" db="EMBL/GenBank/DDBJ databases">
        <title>Annotation of Gaeumannomyces graminis var. tritici R3-111a-1.</title>
        <authorList>
            <consortium name="The Broad Institute Genome Sequencing Platform"/>
            <person name="Ma L.-J."/>
            <person name="Dead R."/>
            <person name="Young S.K."/>
            <person name="Zeng Q."/>
            <person name="Gargeya S."/>
            <person name="Fitzgerald M."/>
            <person name="Haas B."/>
            <person name="Abouelleil A."/>
            <person name="Alvarado L."/>
            <person name="Arachchi H.M."/>
            <person name="Berlin A."/>
            <person name="Brown A."/>
            <person name="Chapman S.B."/>
            <person name="Chen Z."/>
            <person name="Dunbar C."/>
            <person name="Freedman E."/>
            <person name="Gearin G."/>
            <person name="Gellesch M."/>
            <person name="Goldberg J."/>
            <person name="Griggs A."/>
            <person name="Gujja S."/>
            <person name="Heiman D."/>
            <person name="Howarth C."/>
            <person name="Larson L."/>
            <person name="Lui A."/>
            <person name="MacDonald P.J.P."/>
            <person name="Mehta T."/>
            <person name="Montmayeur A."/>
            <person name="Murphy C."/>
            <person name="Neiman D."/>
            <person name="Pearson M."/>
            <person name="Priest M."/>
            <person name="Roberts A."/>
            <person name="Saif S."/>
            <person name="Shea T."/>
            <person name="Shenoy N."/>
            <person name="Sisk P."/>
            <person name="Stolte C."/>
            <person name="Sykes S."/>
            <person name="Yandava C."/>
            <person name="Wortman J."/>
            <person name="Nusbaum C."/>
            <person name="Birren B."/>
        </authorList>
    </citation>
    <scope>NUCLEOTIDE SEQUENCE</scope>
    <source>
        <strain evidence="3">R3-111a-1</strain>
    </source>
</reference>
<dbReference type="PIRSF" id="PIRSF000296">
    <property type="entry name" value="SrpA"/>
    <property type="match status" value="1"/>
</dbReference>
<evidence type="ECO:0000313" key="3">
    <source>
        <dbReference type="EMBL" id="EJT77879.1"/>
    </source>
</evidence>
<dbReference type="EnsemblFungi" id="EJT77879">
    <property type="protein sequence ID" value="EJT77879"/>
    <property type="gene ID" value="GGTG_02982"/>
</dbReference>
<evidence type="ECO:0000259" key="2">
    <source>
        <dbReference type="SMART" id="SM01060"/>
    </source>
</evidence>
<reference evidence="5" key="1">
    <citation type="submission" date="2010-07" db="EMBL/GenBank/DDBJ databases">
        <title>The genome sequence of Gaeumannomyces graminis var. tritici strain R3-111a-1.</title>
        <authorList>
            <consortium name="The Broad Institute Genome Sequencing Platform"/>
            <person name="Ma L.-J."/>
            <person name="Dead R."/>
            <person name="Young S."/>
            <person name="Zeng Q."/>
            <person name="Koehrsen M."/>
            <person name="Alvarado L."/>
            <person name="Berlin A."/>
            <person name="Chapman S.B."/>
            <person name="Chen Z."/>
            <person name="Freedman E."/>
            <person name="Gellesch M."/>
            <person name="Goldberg J."/>
            <person name="Griggs A."/>
            <person name="Gujja S."/>
            <person name="Heilman E.R."/>
            <person name="Heiman D."/>
            <person name="Hepburn T."/>
            <person name="Howarth C."/>
            <person name="Jen D."/>
            <person name="Larson L."/>
            <person name="Mehta T."/>
            <person name="Neiman D."/>
            <person name="Pearson M."/>
            <person name="Roberts A."/>
            <person name="Saif S."/>
            <person name="Shea T."/>
            <person name="Shenoy N."/>
            <person name="Sisk P."/>
            <person name="Stolte C."/>
            <person name="Sykes S."/>
            <person name="Walk T."/>
            <person name="White J."/>
            <person name="Yandava C."/>
            <person name="Haas B."/>
            <person name="Nusbaum C."/>
            <person name="Birren B."/>
        </authorList>
    </citation>
    <scope>NUCLEOTIDE SEQUENCE [LARGE SCALE GENOMIC DNA]</scope>
    <source>
        <strain evidence="5">R3-111a-1</strain>
    </source>
</reference>
<feature type="domain" description="Catalase core" evidence="2">
    <location>
        <begin position="5"/>
        <end position="310"/>
    </location>
</feature>
<dbReference type="Gene3D" id="1.20.1280.120">
    <property type="match status" value="1"/>
</dbReference>